<dbReference type="InterPro" id="IPR023009">
    <property type="entry name" value="Tyrosine_recombinase_XerC/XerD"/>
</dbReference>
<evidence type="ECO:0000256" key="4">
    <source>
        <dbReference type="ARBA" id="ARBA00022490"/>
    </source>
</evidence>
<dbReference type="PROSITE" id="PS51900">
    <property type="entry name" value="CB"/>
    <property type="match status" value="1"/>
</dbReference>
<evidence type="ECO:0000313" key="15">
    <source>
        <dbReference type="Proteomes" id="UP001145069"/>
    </source>
</evidence>
<dbReference type="RefSeq" id="WP_272444401.1">
    <property type="nucleotide sequence ID" value="NZ_JAMQKC010000001.1"/>
</dbReference>
<feature type="active site" evidence="11">
    <location>
        <position position="170"/>
    </location>
</feature>
<feature type="active site" description="O-(3'-phospho-DNA)-tyrosine intermediate" evidence="11">
    <location>
        <position position="276"/>
    </location>
</feature>
<dbReference type="CDD" id="cd00798">
    <property type="entry name" value="INT_XerDC_C"/>
    <property type="match status" value="1"/>
</dbReference>
<feature type="domain" description="Core-binding (CB)" evidence="13">
    <location>
        <begin position="1"/>
        <end position="86"/>
    </location>
</feature>
<evidence type="ECO:0000256" key="7">
    <source>
        <dbReference type="ARBA" id="ARBA00022908"/>
    </source>
</evidence>
<evidence type="ECO:0000256" key="8">
    <source>
        <dbReference type="ARBA" id="ARBA00023125"/>
    </source>
</evidence>
<dbReference type="NCBIfam" id="TIGR02225">
    <property type="entry name" value="recomb_XerD"/>
    <property type="match status" value="1"/>
</dbReference>
<evidence type="ECO:0000313" key="14">
    <source>
        <dbReference type="EMBL" id="MDC3415436.1"/>
    </source>
</evidence>
<reference evidence="14" key="1">
    <citation type="submission" date="2022-06" db="EMBL/GenBank/DDBJ databases">
        <title>Aquibacillus sp. a new bacterium isolated from soil saline samples.</title>
        <authorList>
            <person name="Galisteo C."/>
            <person name="De La Haba R."/>
            <person name="Sanchez-Porro C."/>
            <person name="Ventosa A."/>
        </authorList>
    </citation>
    <scope>NUCLEOTIDE SEQUENCE</scope>
    <source>
        <strain evidence="14">3ASR75-54</strain>
    </source>
</reference>
<evidence type="ECO:0000256" key="11">
    <source>
        <dbReference type="HAMAP-Rule" id="MF_01807"/>
    </source>
</evidence>
<dbReference type="GO" id="GO:0051301">
    <property type="term" value="P:cell division"/>
    <property type="evidence" value="ECO:0007669"/>
    <property type="project" value="UniProtKB-KW"/>
</dbReference>
<feature type="domain" description="Tyr recombinase" evidence="12">
    <location>
        <begin position="107"/>
        <end position="289"/>
    </location>
</feature>
<evidence type="ECO:0000256" key="3">
    <source>
        <dbReference type="ARBA" id="ARBA00015810"/>
    </source>
</evidence>
<accession>A0A9X4ADJ1</accession>
<comment type="subcellular location">
    <subcellularLocation>
        <location evidence="1 11">Cytoplasm</location>
    </subcellularLocation>
</comment>
<keyword evidence="4 11" id="KW-0963">Cytoplasm</keyword>
<proteinExistence type="inferred from homology"/>
<dbReference type="Gene3D" id="1.10.150.130">
    <property type="match status" value="1"/>
</dbReference>
<feature type="active site" evidence="11">
    <location>
        <position position="146"/>
    </location>
</feature>
<dbReference type="Pfam" id="PF00589">
    <property type="entry name" value="Phage_integrase"/>
    <property type="match status" value="1"/>
</dbReference>
<dbReference type="Gene3D" id="1.10.443.10">
    <property type="entry name" value="Intergrase catalytic core"/>
    <property type="match status" value="1"/>
</dbReference>
<evidence type="ECO:0000256" key="9">
    <source>
        <dbReference type="ARBA" id="ARBA00023172"/>
    </source>
</evidence>
<dbReference type="Pfam" id="PF02899">
    <property type="entry name" value="Phage_int_SAM_1"/>
    <property type="match status" value="1"/>
</dbReference>
<dbReference type="EMBL" id="JAMQKC010000001">
    <property type="protein sequence ID" value="MDC3415436.1"/>
    <property type="molecule type" value="Genomic_DNA"/>
</dbReference>
<keyword evidence="6 11" id="KW-0159">Chromosome partition</keyword>
<dbReference type="GO" id="GO:0009037">
    <property type="term" value="F:tyrosine-based site-specific recombinase activity"/>
    <property type="evidence" value="ECO:0007669"/>
    <property type="project" value="UniProtKB-UniRule"/>
</dbReference>
<dbReference type="InterPro" id="IPR010998">
    <property type="entry name" value="Integrase_recombinase_N"/>
</dbReference>
<dbReference type="GO" id="GO:0003677">
    <property type="term" value="F:DNA binding"/>
    <property type="evidence" value="ECO:0007669"/>
    <property type="project" value="UniProtKB-UniRule"/>
</dbReference>
<dbReference type="GO" id="GO:0006313">
    <property type="term" value="P:DNA transposition"/>
    <property type="evidence" value="ECO:0007669"/>
    <property type="project" value="UniProtKB-UniRule"/>
</dbReference>
<keyword evidence="10 11" id="KW-0131">Cell cycle</keyword>
<dbReference type="PANTHER" id="PTHR30349:SF81">
    <property type="entry name" value="TYROSINE RECOMBINASE XERC"/>
    <property type="match status" value="1"/>
</dbReference>
<dbReference type="NCBIfam" id="NF040815">
    <property type="entry name" value="recomb_XerA_Arch"/>
    <property type="match status" value="1"/>
</dbReference>
<dbReference type="InterPro" id="IPR004107">
    <property type="entry name" value="Integrase_SAM-like_N"/>
</dbReference>
<dbReference type="PROSITE" id="PS51898">
    <property type="entry name" value="TYR_RECOMBINASE"/>
    <property type="match status" value="1"/>
</dbReference>
<sequence length="295" mass="33892">MKDALKDFLHYLQIERGLSDNTLQSYQRDLKKYLHFLENDLKIEMLDEVYRTHILQYLYTLNDMGRSTATVARTLSSIRLFHQFLVREYNIKQDPSLHIETPKKERRLPKVLSTSEVDKLLTIKAVDPLSHRNKAMLEMLYATGLRVTELVSLKVSDLHLTMGFIRCFGKGSKERIVPLGELAKQAVEAYLLLGREALLKGESTDVLFLNHLGKPLTRQGFWKILKGLTTDAGINKVITPHTLRHSFATHLLENGADLRAVQEMLGHADISTTQIYTHVSKARLRDIYQSYHPRA</sequence>
<protein>
    <recommendedName>
        <fullName evidence="3 11">Tyrosine recombinase XerD</fullName>
    </recommendedName>
</protein>
<keyword evidence="8 11" id="KW-0238">DNA-binding</keyword>
<dbReference type="AlphaFoldDB" id="A0A9X4ADJ1"/>
<dbReference type="InterPro" id="IPR011010">
    <property type="entry name" value="DNA_brk_join_enz"/>
</dbReference>
<keyword evidence="15" id="KW-1185">Reference proteome</keyword>
<organism evidence="14 15">
    <name type="scientific">Aquibacillus salsiterrae</name>
    <dbReference type="NCBI Taxonomy" id="2950439"/>
    <lineage>
        <taxon>Bacteria</taxon>
        <taxon>Bacillati</taxon>
        <taxon>Bacillota</taxon>
        <taxon>Bacilli</taxon>
        <taxon>Bacillales</taxon>
        <taxon>Bacillaceae</taxon>
        <taxon>Aquibacillus</taxon>
    </lineage>
</organism>
<comment type="subunit">
    <text evidence="11">Forms a cyclic heterotetrameric complex composed of two molecules of XerC and two molecules of XerD.</text>
</comment>
<dbReference type="InterPro" id="IPR013762">
    <property type="entry name" value="Integrase-like_cat_sf"/>
</dbReference>
<evidence type="ECO:0000256" key="2">
    <source>
        <dbReference type="ARBA" id="ARBA00010450"/>
    </source>
</evidence>
<evidence type="ECO:0000259" key="13">
    <source>
        <dbReference type="PROSITE" id="PS51900"/>
    </source>
</evidence>
<feature type="active site" evidence="11">
    <location>
        <position position="244"/>
    </location>
</feature>
<dbReference type="PANTHER" id="PTHR30349">
    <property type="entry name" value="PHAGE INTEGRASE-RELATED"/>
    <property type="match status" value="1"/>
</dbReference>
<dbReference type="SUPFAM" id="SSF56349">
    <property type="entry name" value="DNA breaking-rejoining enzymes"/>
    <property type="match status" value="1"/>
</dbReference>
<gene>
    <name evidence="11 14" type="primary">xerD</name>
    <name evidence="14" type="ORF">NC799_00710</name>
</gene>
<feature type="active site" evidence="11">
    <location>
        <position position="241"/>
    </location>
</feature>
<evidence type="ECO:0000256" key="1">
    <source>
        <dbReference type="ARBA" id="ARBA00004496"/>
    </source>
</evidence>
<feature type="active site" evidence="11">
    <location>
        <position position="267"/>
    </location>
</feature>
<dbReference type="InterPro" id="IPR044068">
    <property type="entry name" value="CB"/>
</dbReference>
<dbReference type="InterPro" id="IPR002104">
    <property type="entry name" value="Integrase_catalytic"/>
</dbReference>
<keyword evidence="7 11" id="KW-0229">DNA integration</keyword>
<dbReference type="HAMAP" id="MF_01808">
    <property type="entry name" value="Recomb_XerC_XerD"/>
    <property type="match status" value="1"/>
</dbReference>
<evidence type="ECO:0000256" key="10">
    <source>
        <dbReference type="ARBA" id="ARBA00023306"/>
    </source>
</evidence>
<dbReference type="NCBIfam" id="NF001399">
    <property type="entry name" value="PRK00283.1"/>
    <property type="match status" value="1"/>
</dbReference>
<comment type="caution">
    <text evidence="14">The sequence shown here is derived from an EMBL/GenBank/DDBJ whole genome shotgun (WGS) entry which is preliminary data.</text>
</comment>
<dbReference type="GO" id="GO:0005737">
    <property type="term" value="C:cytoplasm"/>
    <property type="evidence" value="ECO:0007669"/>
    <property type="project" value="UniProtKB-SubCell"/>
</dbReference>
<evidence type="ECO:0000256" key="6">
    <source>
        <dbReference type="ARBA" id="ARBA00022829"/>
    </source>
</evidence>
<comment type="function">
    <text evidence="11">Site-specific tyrosine recombinase, which acts by catalyzing the cutting and rejoining of the recombining DNA molecules. The XerC-XerD complex is essential to convert dimers of the bacterial chromosome into monomers to permit their segregation at cell division. It also contributes to the segregational stability of plasmids.</text>
</comment>
<dbReference type="Proteomes" id="UP001145069">
    <property type="component" value="Unassembled WGS sequence"/>
</dbReference>
<dbReference type="HAMAP" id="MF_01807">
    <property type="entry name" value="Recomb_XerD"/>
    <property type="match status" value="1"/>
</dbReference>
<keyword evidence="9 11" id="KW-0233">DNA recombination</keyword>
<evidence type="ECO:0000259" key="12">
    <source>
        <dbReference type="PROSITE" id="PS51898"/>
    </source>
</evidence>
<dbReference type="InterPro" id="IPR050090">
    <property type="entry name" value="Tyrosine_recombinase_XerCD"/>
</dbReference>
<dbReference type="GO" id="GO:0007059">
    <property type="term" value="P:chromosome segregation"/>
    <property type="evidence" value="ECO:0007669"/>
    <property type="project" value="UniProtKB-UniRule"/>
</dbReference>
<evidence type="ECO:0000256" key="5">
    <source>
        <dbReference type="ARBA" id="ARBA00022618"/>
    </source>
</evidence>
<dbReference type="InterPro" id="IPR011932">
    <property type="entry name" value="Recomb_XerD"/>
</dbReference>
<comment type="similarity">
    <text evidence="2 11">Belongs to the 'phage' integrase family. XerD subfamily.</text>
</comment>
<name>A0A9X4ADJ1_9BACI</name>
<keyword evidence="5 11" id="KW-0132">Cell division</keyword>